<name>A0A2W1B7X8_HELAM</name>
<dbReference type="EMBL" id="KZ150298">
    <property type="protein sequence ID" value="PZC71548.1"/>
    <property type="molecule type" value="Genomic_DNA"/>
</dbReference>
<gene>
    <name evidence="1" type="primary">HaOG213162</name>
    <name evidence="1" type="ORF">B5X24_HaOG213162</name>
</gene>
<accession>A0A2W1B7X8</accession>
<keyword evidence="2" id="KW-1185">Reference proteome</keyword>
<organism evidence="1 2">
    <name type="scientific">Helicoverpa armigera</name>
    <name type="common">Cotton bollworm</name>
    <name type="synonym">Heliothis armigera</name>
    <dbReference type="NCBI Taxonomy" id="29058"/>
    <lineage>
        <taxon>Eukaryota</taxon>
        <taxon>Metazoa</taxon>
        <taxon>Ecdysozoa</taxon>
        <taxon>Arthropoda</taxon>
        <taxon>Hexapoda</taxon>
        <taxon>Insecta</taxon>
        <taxon>Pterygota</taxon>
        <taxon>Neoptera</taxon>
        <taxon>Endopterygota</taxon>
        <taxon>Lepidoptera</taxon>
        <taxon>Glossata</taxon>
        <taxon>Ditrysia</taxon>
        <taxon>Noctuoidea</taxon>
        <taxon>Noctuidae</taxon>
        <taxon>Heliothinae</taxon>
        <taxon>Helicoverpa</taxon>
    </lineage>
</organism>
<dbReference type="Proteomes" id="UP000249218">
    <property type="component" value="Unassembled WGS sequence"/>
</dbReference>
<evidence type="ECO:0000313" key="1">
    <source>
        <dbReference type="EMBL" id="PZC71548.1"/>
    </source>
</evidence>
<dbReference type="AlphaFoldDB" id="A0A2W1B7X8"/>
<sequence>MFRDGTEKSVQDIVTLLKETDPDDVPKFVAKDLHKLPLVAFDHVEVTRLLKDLTLLKQSQAEMQHQLEVSNNTIISTSRISIIAQCNFCK</sequence>
<evidence type="ECO:0000313" key="2">
    <source>
        <dbReference type="Proteomes" id="UP000249218"/>
    </source>
</evidence>
<protein>
    <submittedName>
        <fullName evidence="1">Uncharacterized protein</fullName>
    </submittedName>
</protein>
<proteinExistence type="predicted"/>
<reference evidence="1 2" key="1">
    <citation type="journal article" date="2017" name="BMC Biol.">
        <title>Genomic innovations, transcriptional plasticity and gene loss underlying the evolution and divergence of two highly polyphagous and invasive Helicoverpa pest species.</title>
        <authorList>
            <person name="Pearce S.L."/>
            <person name="Clarke D.F."/>
            <person name="East P.D."/>
            <person name="Elfekih S."/>
            <person name="Gordon K.H."/>
            <person name="Jermiin L.S."/>
            <person name="McGaughran A."/>
            <person name="Oakeshott J.G."/>
            <person name="Papanikolaou A."/>
            <person name="Perera O.P."/>
            <person name="Rane R.V."/>
            <person name="Richards S."/>
            <person name="Tay W.T."/>
            <person name="Walsh T.K."/>
            <person name="Anderson A."/>
            <person name="Anderson C.J."/>
            <person name="Asgari S."/>
            <person name="Board P.G."/>
            <person name="Bretschneider A."/>
            <person name="Campbell P.M."/>
            <person name="Chertemps T."/>
            <person name="Christeller J.T."/>
            <person name="Coppin C.W."/>
            <person name="Downes S.J."/>
            <person name="Duan G."/>
            <person name="Farnsworth C.A."/>
            <person name="Good R.T."/>
            <person name="Han L.B."/>
            <person name="Han Y.C."/>
            <person name="Hatje K."/>
            <person name="Horne I."/>
            <person name="Huang Y.P."/>
            <person name="Hughes D.S."/>
            <person name="Jacquin-Joly E."/>
            <person name="James W."/>
            <person name="Jhangiani S."/>
            <person name="Kollmar M."/>
            <person name="Kuwar S.S."/>
            <person name="Li S."/>
            <person name="Liu N.Y."/>
            <person name="Maibeche M.T."/>
            <person name="Miller J.R."/>
            <person name="Montagne N."/>
            <person name="Perry T."/>
            <person name="Qu J."/>
            <person name="Song S.V."/>
            <person name="Sutton G.G."/>
            <person name="Vogel H."/>
            <person name="Walenz B.P."/>
            <person name="Xu W."/>
            <person name="Zhang H.J."/>
            <person name="Zou Z."/>
            <person name="Batterham P."/>
            <person name="Edwards O.R."/>
            <person name="Feyereisen R."/>
            <person name="Gibbs R.A."/>
            <person name="Heckel D.G."/>
            <person name="McGrath A."/>
            <person name="Robin C."/>
            <person name="Scherer S.E."/>
            <person name="Worley K.C."/>
            <person name="Wu Y.D."/>
        </authorList>
    </citation>
    <scope>NUCLEOTIDE SEQUENCE [LARGE SCALE GENOMIC DNA]</scope>
    <source>
        <strain evidence="1">Harm_GR_Male_#8</strain>
        <tissue evidence="1">Whole organism</tissue>
    </source>
</reference>